<organism evidence="1 2">
    <name type="scientific">Penicillium cinerascens</name>
    <dbReference type="NCBI Taxonomy" id="70096"/>
    <lineage>
        <taxon>Eukaryota</taxon>
        <taxon>Fungi</taxon>
        <taxon>Dikarya</taxon>
        <taxon>Ascomycota</taxon>
        <taxon>Pezizomycotina</taxon>
        <taxon>Eurotiomycetes</taxon>
        <taxon>Eurotiomycetidae</taxon>
        <taxon>Eurotiales</taxon>
        <taxon>Aspergillaceae</taxon>
        <taxon>Penicillium</taxon>
    </lineage>
</organism>
<dbReference type="GeneID" id="83178185"/>
<sequence>MPCKSLDDRIGKVLCNGLGDALGKILSRSGESIGYVLPYLLTLTNGTAQSSQFACDGLLNVMYAINYAHQGLAIGLRRTPGGMCGDDLDCAPYASLYCILNTGLDGRLDRSMNCVLDRTPDCISNTSLDINLRSAYFVSFRHPLLSQEVQILAQSK</sequence>
<dbReference type="Proteomes" id="UP001150904">
    <property type="component" value="Unassembled WGS sequence"/>
</dbReference>
<proteinExistence type="predicted"/>
<accession>A0A9W9N2W3</accession>
<reference evidence="1" key="2">
    <citation type="journal article" date="2023" name="IMA Fungus">
        <title>Comparative genomic study of the Penicillium genus elucidates a diverse pangenome and 15 lateral gene transfer events.</title>
        <authorList>
            <person name="Petersen C."/>
            <person name="Sorensen T."/>
            <person name="Nielsen M.R."/>
            <person name="Sondergaard T.E."/>
            <person name="Sorensen J.L."/>
            <person name="Fitzpatrick D.A."/>
            <person name="Frisvad J.C."/>
            <person name="Nielsen K.L."/>
        </authorList>
    </citation>
    <scope>NUCLEOTIDE SEQUENCE</scope>
    <source>
        <strain evidence="1">IBT 15544</strain>
    </source>
</reference>
<protein>
    <submittedName>
        <fullName evidence="1">Uncharacterized protein</fullName>
    </submittedName>
</protein>
<evidence type="ECO:0000313" key="1">
    <source>
        <dbReference type="EMBL" id="KAJ5212176.1"/>
    </source>
</evidence>
<name>A0A9W9N2W3_9EURO</name>
<dbReference type="AlphaFoldDB" id="A0A9W9N2W3"/>
<dbReference type="EMBL" id="JAPQKR010000008">
    <property type="protein sequence ID" value="KAJ5212176.1"/>
    <property type="molecule type" value="Genomic_DNA"/>
</dbReference>
<dbReference type="RefSeq" id="XP_058310346.1">
    <property type="nucleotide sequence ID" value="XM_058450884.1"/>
</dbReference>
<gene>
    <name evidence="1" type="ORF">N7498_003822</name>
</gene>
<keyword evidence="2" id="KW-1185">Reference proteome</keyword>
<evidence type="ECO:0000313" key="2">
    <source>
        <dbReference type="Proteomes" id="UP001150904"/>
    </source>
</evidence>
<reference evidence="1" key="1">
    <citation type="submission" date="2022-12" db="EMBL/GenBank/DDBJ databases">
        <authorList>
            <person name="Petersen C."/>
        </authorList>
    </citation>
    <scope>NUCLEOTIDE SEQUENCE</scope>
    <source>
        <strain evidence="1">IBT 15544</strain>
    </source>
</reference>
<comment type="caution">
    <text evidence="1">The sequence shown here is derived from an EMBL/GenBank/DDBJ whole genome shotgun (WGS) entry which is preliminary data.</text>
</comment>